<sequence>MTKEDMMIEWRKQRKLTVSPSEIGQRPLYDSTTNSNEYQPSTEPAFFANELITCCKHGLKCREYYSRKSDKKKISSLWPISELLGQIGQATNLKTSSHELLLPQEPLTKNNAAEMLPENGSNLEILHRFYLGQRPRSASIPLTRVVQNFGLYHEVIP</sequence>
<dbReference type="KEGG" id="loa:LOAG_01185"/>
<feature type="compositionally biased region" description="Polar residues" evidence="1">
    <location>
        <begin position="30"/>
        <end position="40"/>
    </location>
</feature>
<proteinExistence type="predicted"/>
<protein>
    <submittedName>
        <fullName evidence="2">Uncharacterized protein</fullName>
    </submittedName>
</protein>
<dbReference type="InParanoid" id="A0A1S0UA34"/>
<gene>
    <name evidence="2" type="ORF">LOAG_01185</name>
</gene>
<dbReference type="OrthoDB" id="10368664at2759"/>
<name>A0A1S0UA34_LOALO</name>
<accession>A0A1S0UA34</accession>
<evidence type="ECO:0000313" key="2">
    <source>
        <dbReference type="EMBL" id="EFO27302.1"/>
    </source>
</evidence>
<dbReference type="CTD" id="9938557"/>
<feature type="region of interest" description="Disordered" evidence="1">
    <location>
        <begin position="21"/>
        <end position="40"/>
    </location>
</feature>
<dbReference type="RefSeq" id="XP_003136773.1">
    <property type="nucleotide sequence ID" value="XM_003136725.1"/>
</dbReference>
<dbReference type="EMBL" id="JH712153">
    <property type="protein sequence ID" value="EFO27302.1"/>
    <property type="molecule type" value="Genomic_DNA"/>
</dbReference>
<evidence type="ECO:0000256" key="1">
    <source>
        <dbReference type="SAM" id="MobiDB-lite"/>
    </source>
</evidence>
<organism evidence="2">
    <name type="scientific">Loa loa</name>
    <name type="common">Eye worm</name>
    <name type="synonym">Filaria loa</name>
    <dbReference type="NCBI Taxonomy" id="7209"/>
    <lineage>
        <taxon>Eukaryota</taxon>
        <taxon>Metazoa</taxon>
        <taxon>Ecdysozoa</taxon>
        <taxon>Nematoda</taxon>
        <taxon>Chromadorea</taxon>
        <taxon>Rhabditida</taxon>
        <taxon>Spirurina</taxon>
        <taxon>Spiruromorpha</taxon>
        <taxon>Filarioidea</taxon>
        <taxon>Onchocercidae</taxon>
        <taxon>Loa</taxon>
    </lineage>
</organism>
<reference evidence="2" key="1">
    <citation type="submission" date="2012-04" db="EMBL/GenBank/DDBJ databases">
        <title>The Genome Sequence of Loa loa.</title>
        <authorList>
            <consortium name="The Broad Institute Genome Sequencing Platform"/>
            <consortium name="Broad Institute Genome Sequencing Center for Infectious Disease"/>
            <person name="Nutman T.B."/>
            <person name="Fink D.L."/>
            <person name="Russ C."/>
            <person name="Young S."/>
            <person name="Zeng Q."/>
            <person name="Gargeya S."/>
            <person name="Alvarado L."/>
            <person name="Berlin A."/>
            <person name="Chapman S.B."/>
            <person name="Chen Z."/>
            <person name="Freedman E."/>
            <person name="Gellesch M."/>
            <person name="Goldberg J."/>
            <person name="Griggs A."/>
            <person name="Gujja S."/>
            <person name="Heilman E.R."/>
            <person name="Heiman D."/>
            <person name="Howarth C."/>
            <person name="Mehta T."/>
            <person name="Neiman D."/>
            <person name="Pearson M."/>
            <person name="Roberts A."/>
            <person name="Saif S."/>
            <person name="Shea T."/>
            <person name="Shenoy N."/>
            <person name="Sisk P."/>
            <person name="Stolte C."/>
            <person name="Sykes S."/>
            <person name="White J."/>
            <person name="Yandava C."/>
            <person name="Haas B."/>
            <person name="Henn M.R."/>
            <person name="Nusbaum C."/>
            <person name="Birren B."/>
        </authorList>
    </citation>
    <scope>NUCLEOTIDE SEQUENCE [LARGE SCALE GENOMIC DNA]</scope>
</reference>
<dbReference type="AlphaFoldDB" id="A0A1S0UA34"/>
<dbReference type="GeneID" id="9938557"/>